<proteinExistence type="predicted"/>
<dbReference type="InterPro" id="IPR009061">
    <property type="entry name" value="DNA-bd_dom_put_sf"/>
</dbReference>
<dbReference type="RefSeq" id="WP_261852126.1">
    <property type="nucleotide sequence ID" value="NZ_BQXY01000002.1"/>
</dbReference>
<dbReference type="Pfam" id="PF08241">
    <property type="entry name" value="Methyltransf_11"/>
    <property type="match status" value="1"/>
</dbReference>
<dbReference type="InterPro" id="IPR013216">
    <property type="entry name" value="Methyltransf_11"/>
</dbReference>
<dbReference type="CDD" id="cd01106">
    <property type="entry name" value="HTH_TipAL-Mta"/>
    <property type="match status" value="1"/>
</dbReference>
<protein>
    <submittedName>
        <fullName evidence="3">MerR family transcriptional regulator</fullName>
    </submittedName>
</protein>
<dbReference type="Gene3D" id="3.40.50.150">
    <property type="entry name" value="Vaccinia Virus protein VP39"/>
    <property type="match status" value="1"/>
</dbReference>
<dbReference type="GO" id="GO:0003677">
    <property type="term" value="F:DNA binding"/>
    <property type="evidence" value="ECO:0007669"/>
    <property type="project" value="UniProtKB-KW"/>
</dbReference>
<dbReference type="InterPro" id="IPR029063">
    <property type="entry name" value="SAM-dependent_MTases_sf"/>
</dbReference>
<name>A0A9W5Y1U1_9CLOT</name>
<dbReference type="CDD" id="cd02440">
    <property type="entry name" value="AdoMet_MTases"/>
    <property type="match status" value="1"/>
</dbReference>
<comment type="caution">
    <text evidence="3">The sequence shown here is derived from an EMBL/GenBank/DDBJ whole genome shotgun (WGS) entry which is preliminary data.</text>
</comment>
<dbReference type="SMART" id="SM00422">
    <property type="entry name" value="HTH_MERR"/>
    <property type="match status" value="1"/>
</dbReference>
<dbReference type="EMBL" id="BQXY01000002">
    <property type="protein sequence ID" value="GKU25164.1"/>
    <property type="molecule type" value="Genomic_DNA"/>
</dbReference>
<organism evidence="3 4">
    <name type="scientific">Clostridium folliculivorans</name>
    <dbReference type="NCBI Taxonomy" id="2886038"/>
    <lineage>
        <taxon>Bacteria</taxon>
        <taxon>Bacillati</taxon>
        <taxon>Bacillota</taxon>
        <taxon>Clostridia</taxon>
        <taxon>Eubacteriales</taxon>
        <taxon>Clostridiaceae</taxon>
        <taxon>Clostridium</taxon>
    </lineage>
</organism>
<dbReference type="InterPro" id="IPR047057">
    <property type="entry name" value="MerR_fam"/>
</dbReference>
<dbReference type="GO" id="GO:0003700">
    <property type="term" value="F:DNA-binding transcription factor activity"/>
    <property type="evidence" value="ECO:0007669"/>
    <property type="project" value="InterPro"/>
</dbReference>
<accession>A0A9W5Y1U1</accession>
<sequence>MSKGYNISEIAEMFNITTNKIRFYEKKGLLAPTREYDNQYRRFSEEDIVRLQSVLTYRSIGLSVDSIKNILKNNGKENYLTHFNNQWQLVNDEIHRLNTIRKSLEQVMDKIYEETDDFNVKDNLLEIISESNKLNDIKNQWKDKWNFNNWARSYDKDVKKDIGELKIYKNYDLILQKVYDLVEALGRSDLRILEIGVGTGNLAGKFLNSGYNIIGIDQSREMLSVAKEKHPKLKVRLGEFLKIPYENKSFDVIISTYAFHHLNETEKYIAIEEIMRVLKDNGVIIMGDLMFESKASEEEILKVLPQSLVEEIKDEYYSYIDLLKAAFEKYNKKFEHYRVDKLNYIIVVHEQMDFHRK</sequence>
<dbReference type="SUPFAM" id="SSF46955">
    <property type="entry name" value="Putative DNA-binding domain"/>
    <property type="match status" value="1"/>
</dbReference>
<gene>
    <name evidence="3" type="ORF">CFOLD11_19900</name>
</gene>
<dbReference type="PANTHER" id="PTHR30204:SF90">
    <property type="entry name" value="HTH-TYPE TRANSCRIPTIONAL ACTIVATOR MTA"/>
    <property type="match status" value="1"/>
</dbReference>
<dbReference type="GO" id="GO:0008757">
    <property type="term" value="F:S-adenosylmethionine-dependent methyltransferase activity"/>
    <property type="evidence" value="ECO:0007669"/>
    <property type="project" value="InterPro"/>
</dbReference>
<keyword evidence="4" id="KW-1185">Reference proteome</keyword>
<evidence type="ECO:0000313" key="4">
    <source>
        <dbReference type="Proteomes" id="UP001057868"/>
    </source>
</evidence>
<dbReference type="PROSITE" id="PS50937">
    <property type="entry name" value="HTH_MERR_2"/>
    <property type="match status" value="1"/>
</dbReference>
<dbReference type="PRINTS" id="PR00040">
    <property type="entry name" value="HTHMERR"/>
</dbReference>
<dbReference type="SUPFAM" id="SSF53335">
    <property type="entry name" value="S-adenosyl-L-methionine-dependent methyltransferases"/>
    <property type="match status" value="1"/>
</dbReference>
<dbReference type="Proteomes" id="UP001057868">
    <property type="component" value="Unassembled WGS sequence"/>
</dbReference>
<dbReference type="Gene3D" id="1.10.1660.10">
    <property type="match status" value="1"/>
</dbReference>
<evidence type="ECO:0000259" key="2">
    <source>
        <dbReference type="PROSITE" id="PS50937"/>
    </source>
</evidence>
<dbReference type="Pfam" id="PF13411">
    <property type="entry name" value="MerR_1"/>
    <property type="match status" value="1"/>
</dbReference>
<dbReference type="InterPro" id="IPR000551">
    <property type="entry name" value="MerR-type_HTH_dom"/>
</dbReference>
<feature type="domain" description="HTH merR-type" evidence="2">
    <location>
        <begin position="4"/>
        <end position="73"/>
    </location>
</feature>
<reference evidence="3" key="1">
    <citation type="journal article" date="2023" name="Int. J. Syst. Evol. Microbiol.">
        <title>&lt;i&gt;Clostridium folliculivorans&lt;/i&gt; sp. nov., isolated from soil samples of an organic paddy in Japan.</title>
        <authorList>
            <person name="Tazawa J."/>
            <person name="Kobayashi H."/>
            <person name="Tanizawa Y."/>
            <person name="Uchino A."/>
            <person name="Tanaka F."/>
            <person name="Urashima Y."/>
            <person name="Miura S."/>
            <person name="Sakamoto M."/>
            <person name="Ohkuma M."/>
            <person name="Tohno M."/>
        </authorList>
    </citation>
    <scope>NUCLEOTIDE SEQUENCE</scope>
    <source>
        <strain evidence="3">D1-1</strain>
    </source>
</reference>
<keyword evidence="1" id="KW-0238">DNA-binding</keyword>
<dbReference type="PANTHER" id="PTHR30204">
    <property type="entry name" value="REDOX-CYCLING DRUG-SENSING TRANSCRIPTIONAL ACTIVATOR SOXR"/>
    <property type="match status" value="1"/>
</dbReference>
<evidence type="ECO:0000313" key="3">
    <source>
        <dbReference type="EMBL" id="GKU25164.1"/>
    </source>
</evidence>
<dbReference type="AlphaFoldDB" id="A0A9W5Y1U1"/>
<evidence type="ECO:0000256" key="1">
    <source>
        <dbReference type="ARBA" id="ARBA00023125"/>
    </source>
</evidence>